<dbReference type="Gene3D" id="3.30.2350.10">
    <property type="entry name" value="Pseudouridine synthase"/>
    <property type="match status" value="1"/>
</dbReference>
<dbReference type="PANTHER" id="PTHR13195:SF0">
    <property type="entry name" value="PSEUDOURIDYLATE SYNTHASE TRUB2, MITOCHONDRIAL"/>
    <property type="match status" value="1"/>
</dbReference>
<dbReference type="SUPFAM" id="SSF55120">
    <property type="entry name" value="Pseudouridine synthase"/>
    <property type="match status" value="1"/>
</dbReference>
<sequence>MSTQEVYKLAVKGELRLLHFQPPHFTLKVQCLNETQRYLCRILHDVGLELRSTAVCKGVRRTRDGSFTVQHALTHQHWTAPDVIQAIQQSRKARKSKSTQPGEDTGTARRRQEIEEDAVVTGDSHRLHLVLTSKAFGS</sequence>
<dbReference type="InterPro" id="IPR020103">
    <property type="entry name" value="PsdUridine_synth_cat_dom_sf"/>
</dbReference>
<keyword evidence="3" id="KW-1185">Reference proteome</keyword>
<evidence type="ECO:0008006" key="4">
    <source>
        <dbReference type="Google" id="ProtNLM"/>
    </source>
</evidence>
<dbReference type="GO" id="GO:0001522">
    <property type="term" value="P:pseudouridine synthesis"/>
    <property type="evidence" value="ECO:0007669"/>
    <property type="project" value="InterPro"/>
</dbReference>
<proteinExistence type="predicted"/>
<reference evidence="2 3" key="1">
    <citation type="submission" date="2021-04" db="EMBL/GenBank/DDBJ databases">
        <authorList>
            <person name="De Guttry C."/>
            <person name="Zahm M."/>
            <person name="Klopp C."/>
            <person name="Cabau C."/>
            <person name="Louis A."/>
            <person name="Berthelot C."/>
            <person name="Parey E."/>
            <person name="Roest Crollius H."/>
            <person name="Montfort J."/>
            <person name="Robinson-Rechavi M."/>
            <person name="Bucao C."/>
            <person name="Bouchez O."/>
            <person name="Gislard M."/>
            <person name="Lluch J."/>
            <person name="Milhes M."/>
            <person name="Lampietro C."/>
            <person name="Lopez Roques C."/>
            <person name="Donnadieu C."/>
            <person name="Braasch I."/>
            <person name="Desvignes T."/>
            <person name="Postlethwait J."/>
            <person name="Bobe J."/>
            <person name="Wedekind C."/>
            <person name="Guiguen Y."/>
        </authorList>
    </citation>
    <scope>NUCLEOTIDE SEQUENCE [LARGE SCALE GENOMIC DNA]</scope>
    <source>
        <strain evidence="2">Cs_M1</strain>
        <tissue evidence="2">Blood</tissue>
    </source>
</reference>
<comment type="caution">
    <text evidence="2">The sequence shown here is derived from an EMBL/GenBank/DDBJ whole genome shotgun (WGS) entry which is preliminary data.</text>
</comment>
<gene>
    <name evidence="2" type="ORF">J4Q44_G00106590</name>
</gene>
<dbReference type="GO" id="GO:0003723">
    <property type="term" value="F:RNA binding"/>
    <property type="evidence" value="ECO:0007669"/>
    <property type="project" value="InterPro"/>
</dbReference>
<evidence type="ECO:0000256" key="1">
    <source>
        <dbReference type="SAM" id="MobiDB-lite"/>
    </source>
</evidence>
<evidence type="ECO:0000313" key="3">
    <source>
        <dbReference type="Proteomes" id="UP001356427"/>
    </source>
</evidence>
<dbReference type="PANTHER" id="PTHR13195">
    <property type="entry name" value="PSEUDOURIDINE SYNTHASE-RELATED"/>
    <property type="match status" value="1"/>
</dbReference>
<organism evidence="2 3">
    <name type="scientific">Coregonus suidteri</name>
    <dbReference type="NCBI Taxonomy" id="861788"/>
    <lineage>
        <taxon>Eukaryota</taxon>
        <taxon>Metazoa</taxon>
        <taxon>Chordata</taxon>
        <taxon>Craniata</taxon>
        <taxon>Vertebrata</taxon>
        <taxon>Euteleostomi</taxon>
        <taxon>Actinopterygii</taxon>
        <taxon>Neopterygii</taxon>
        <taxon>Teleostei</taxon>
        <taxon>Protacanthopterygii</taxon>
        <taxon>Salmoniformes</taxon>
        <taxon>Salmonidae</taxon>
        <taxon>Coregoninae</taxon>
        <taxon>Coregonus</taxon>
    </lineage>
</organism>
<dbReference type="InterPro" id="IPR039048">
    <property type="entry name" value="Trub2"/>
</dbReference>
<name>A0AAN8LXW3_9TELE</name>
<dbReference type="EMBL" id="JAGTTL010000008">
    <property type="protein sequence ID" value="KAK6319448.1"/>
    <property type="molecule type" value="Genomic_DNA"/>
</dbReference>
<feature type="region of interest" description="Disordered" evidence="1">
    <location>
        <begin position="89"/>
        <end position="119"/>
    </location>
</feature>
<protein>
    <recommendedName>
        <fullName evidence="4">Pseudouridine synthase II N-terminal domain-containing protein</fullName>
    </recommendedName>
</protein>
<dbReference type="Proteomes" id="UP001356427">
    <property type="component" value="Unassembled WGS sequence"/>
</dbReference>
<accession>A0AAN8LXW3</accession>
<dbReference type="AlphaFoldDB" id="A0AAN8LXW3"/>
<evidence type="ECO:0000313" key="2">
    <source>
        <dbReference type="EMBL" id="KAK6319448.1"/>
    </source>
</evidence>
<dbReference type="GO" id="GO:0009982">
    <property type="term" value="F:pseudouridine synthase activity"/>
    <property type="evidence" value="ECO:0007669"/>
    <property type="project" value="InterPro"/>
</dbReference>